<dbReference type="EMBL" id="AP024488">
    <property type="protein sequence ID" value="BCS96724.1"/>
    <property type="molecule type" value="Genomic_DNA"/>
</dbReference>
<sequence length="322" mass="36269">MMLLSALLLIILASCTTLPKHPQEDNRVAFTVRGGETLLSRHAPVFVIENPGASHNLIGTPGATLTPGDKETIYTDPSRATVYAEERPFTTPKGSYTNLIYRVHFENIPGGFMPYYLGKGKNVGLLVVVTLNSGHEPMLYTTVHTCGCYLAFVPTSYLPEDSFPDGWKRGRQAVHSENLPGYLTHNASSPNQGKTMVLLRNDTHRVKDIWRVDTDSLPDYRRIHAEVLPLSSLESLPLERGGTTSFYETSGPRTGYVKGSQKSRERLFMSWWAFDWRIGEDKKLGVTKEDGVQFYTSLKPWARDASDMRDFPAFLRHWGWNL</sequence>
<accession>A0ABN6F2K7</accession>
<organism evidence="2 3">
    <name type="scientific">Desulfoluna limicola</name>
    <dbReference type="NCBI Taxonomy" id="2810562"/>
    <lineage>
        <taxon>Bacteria</taxon>
        <taxon>Pseudomonadati</taxon>
        <taxon>Thermodesulfobacteriota</taxon>
        <taxon>Desulfobacteria</taxon>
        <taxon>Desulfobacterales</taxon>
        <taxon>Desulfolunaceae</taxon>
        <taxon>Desulfoluna</taxon>
    </lineage>
</organism>
<evidence type="ECO:0000256" key="1">
    <source>
        <dbReference type="SAM" id="SignalP"/>
    </source>
</evidence>
<keyword evidence="3" id="KW-1185">Reference proteome</keyword>
<keyword evidence="1" id="KW-0732">Signal</keyword>
<protein>
    <recommendedName>
        <fullName evidence="4">Lipoprotein</fullName>
    </recommendedName>
</protein>
<evidence type="ECO:0000313" key="3">
    <source>
        <dbReference type="Proteomes" id="UP001320148"/>
    </source>
</evidence>
<gene>
    <name evidence="2" type="ORF">DSLASN_23560</name>
</gene>
<feature type="chain" id="PRO_5047121727" description="Lipoprotein" evidence="1">
    <location>
        <begin position="20"/>
        <end position="322"/>
    </location>
</feature>
<evidence type="ECO:0000313" key="2">
    <source>
        <dbReference type="EMBL" id="BCS96724.1"/>
    </source>
</evidence>
<proteinExistence type="predicted"/>
<name>A0ABN6F2K7_9BACT</name>
<reference evidence="2 3" key="1">
    <citation type="submission" date="2021-02" db="EMBL/GenBank/DDBJ databases">
        <title>Complete genome of Desulfoluna sp. strain ASN36.</title>
        <authorList>
            <person name="Takahashi A."/>
            <person name="Kojima H."/>
            <person name="Fukui M."/>
        </authorList>
    </citation>
    <scope>NUCLEOTIDE SEQUENCE [LARGE SCALE GENOMIC DNA]</scope>
    <source>
        <strain evidence="2 3">ASN36</strain>
    </source>
</reference>
<dbReference type="Proteomes" id="UP001320148">
    <property type="component" value="Chromosome"/>
</dbReference>
<evidence type="ECO:0008006" key="4">
    <source>
        <dbReference type="Google" id="ProtNLM"/>
    </source>
</evidence>
<feature type="signal peptide" evidence="1">
    <location>
        <begin position="1"/>
        <end position="19"/>
    </location>
</feature>